<evidence type="ECO:0000313" key="7">
    <source>
        <dbReference type="Proteomes" id="UP000233551"/>
    </source>
</evidence>
<dbReference type="Proteomes" id="UP000197138">
    <property type="component" value="Unassembled WGS sequence"/>
</dbReference>
<keyword evidence="1" id="KW-0862">Zinc</keyword>
<protein>
    <recommendedName>
        <fullName evidence="3">C2H2-type domain-containing protein</fullName>
    </recommendedName>
</protein>
<feature type="region of interest" description="Disordered" evidence="2">
    <location>
        <begin position="177"/>
        <end position="248"/>
    </location>
</feature>
<organism evidence="4 6">
    <name type="scientific">Punica granatum</name>
    <name type="common">Pomegranate</name>
    <dbReference type="NCBI Taxonomy" id="22663"/>
    <lineage>
        <taxon>Eukaryota</taxon>
        <taxon>Viridiplantae</taxon>
        <taxon>Streptophyta</taxon>
        <taxon>Embryophyta</taxon>
        <taxon>Tracheophyta</taxon>
        <taxon>Spermatophyta</taxon>
        <taxon>Magnoliopsida</taxon>
        <taxon>eudicotyledons</taxon>
        <taxon>Gunneridae</taxon>
        <taxon>Pentapetalae</taxon>
        <taxon>rosids</taxon>
        <taxon>malvids</taxon>
        <taxon>Myrtales</taxon>
        <taxon>Lythraceae</taxon>
        <taxon>Punica</taxon>
    </lineage>
</organism>
<feature type="domain" description="C2H2-type" evidence="3">
    <location>
        <begin position="113"/>
        <end position="135"/>
    </location>
</feature>
<evidence type="ECO:0000313" key="4">
    <source>
        <dbReference type="EMBL" id="OWM66504.1"/>
    </source>
</evidence>
<feature type="region of interest" description="Disordered" evidence="2">
    <location>
        <begin position="139"/>
        <end position="161"/>
    </location>
</feature>
<dbReference type="AlphaFoldDB" id="A0A218W102"/>
<keyword evidence="1" id="KW-0863">Zinc-finger</keyword>
<dbReference type="GeneID" id="116200307"/>
<dbReference type="SMART" id="SM00355">
    <property type="entry name" value="ZnF_C2H2"/>
    <property type="match status" value="1"/>
</dbReference>
<dbReference type="PANTHER" id="PTHR47591">
    <property type="entry name" value="ZINC FINGER PROTEIN ZAT2-RELATED"/>
    <property type="match status" value="1"/>
</dbReference>
<comment type="caution">
    <text evidence="4">The sequence shown here is derived from an EMBL/GenBank/DDBJ whole genome shotgun (WGS) entry which is preliminary data.</text>
</comment>
<dbReference type="Pfam" id="PF13912">
    <property type="entry name" value="zf-C2H2_6"/>
    <property type="match status" value="1"/>
</dbReference>
<keyword evidence="7" id="KW-1185">Reference proteome</keyword>
<feature type="region of interest" description="Disordered" evidence="2">
    <location>
        <begin position="1"/>
        <end position="113"/>
    </location>
</feature>
<dbReference type="EMBL" id="MTKT01005554">
    <property type="protein sequence ID" value="OWM66504.1"/>
    <property type="molecule type" value="Genomic_DNA"/>
</dbReference>
<dbReference type="GO" id="GO:0008270">
    <property type="term" value="F:zinc ion binding"/>
    <property type="evidence" value="ECO:0007669"/>
    <property type="project" value="UniProtKB-KW"/>
</dbReference>
<dbReference type="OrthoDB" id="6077919at2759"/>
<name>A0A218W102_PUNGR</name>
<evidence type="ECO:0000259" key="3">
    <source>
        <dbReference type="PROSITE" id="PS50157"/>
    </source>
</evidence>
<feature type="compositionally biased region" description="Polar residues" evidence="2">
    <location>
        <begin position="187"/>
        <end position="199"/>
    </location>
</feature>
<dbReference type="Proteomes" id="UP000233551">
    <property type="component" value="Unassembled WGS sequence"/>
</dbReference>
<feature type="compositionally biased region" description="Basic and acidic residues" evidence="2">
    <location>
        <begin position="228"/>
        <end position="240"/>
    </location>
</feature>
<evidence type="ECO:0000256" key="2">
    <source>
        <dbReference type="SAM" id="MobiDB-lite"/>
    </source>
</evidence>
<dbReference type="PROSITE" id="PS00028">
    <property type="entry name" value="ZINC_FINGER_C2H2_1"/>
    <property type="match status" value="1"/>
</dbReference>
<evidence type="ECO:0000313" key="5">
    <source>
        <dbReference type="EMBL" id="PKI67336.1"/>
    </source>
</evidence>
<dbReference type="InterPro" id="IPR036236">
    <property type="entry name" value="Znf_C2H2_sf"/>
</dbReference>
<feature type="compositionally biased region" description="Pro residues" evidence="2">
    <location>
        <begin position="144"/>
        <end position="154"/>
    </location>
</feature>
<reference evidence="5 7" key="3">
    <citation type="submission" date="2017-11" db="EMBL/GenBank/DDBJ databases">
        <title>De-novo sequencing of pomegranate (Punica granatum L.) genome.</title>
        <authorList>
            <person name="Akparov Z."/>
            <person name="Amiraslanov A."/>
            <person name="Hajiyeva S."/>
            <person name="Abbasov M."/>
            <person name="Kaur K."/>
            <person name="Hamwieh A."/>
            <person name="Solovyev V."/>
            <person name="Salamov A."/>
            <person name="Braich B."/>
            <person name="Kosarev P."/>
            <person name="Mahmoud A."/>
            <person name="Hajiyev E."/>
            <person name="Babayeva S."/>
            <person name="Izzatullayeva V."/>
            <person name="Mammadov A."/>
            <person name="Mammadov A."/>
            <person name="Sharifova S."/>
            <person name="Ojaghi J."/>
            <person name="Eynullazada K."/>
            <person name="Bayramov B."/>
            <person name="Abdulazimova A."/>
            <person name="Shahmuradov I."/>
        </authorList>
    </citation>
    <scope>NUCLEOTIDE SEQUENCE [LARGE SCALE GENOMIC DNA]</scope>
    <source>
        <strain evidence="5">AG2017</strain>
        <strain evidence="7">cv. AG2017</strain>
        <tissue evidence="5">Leaf</tissue>
    </source>
</reference>
<proteinExistence type="predicted"/>
<evidence type="ECO:0000256" key="1">
    <source>
        <dbReference type="PROSITE-ProRule" id="PRU00042"/>
    </source>
</evidence>
<dbReference type="EMBL" id="PGOL01000620">
    <property type="protein sequence ID" value="PKI67336.1"/>
    <property type="molecule type" value="Genomic_DNA"/>
</dbReference>
<dbReference type="PANTHER" id="PTHR47591:SF13">
    <property type="entry name" value="OS02G0293900 PROTEIN"/>
    <property type="match status" value="1"/>
</dbReference>
<reference evidence="4" key="2">
    <citation type="submission" date="2017-06" db="EMBL/GenBank/DDBJ databases">
        <title>The pomegranate genome and the genomics of punicalagin biosynthesis.</title>
        <authorList>
            <person name="Xu C."/>
        </authorList>
    </citation>
    <scope>NUCLEOTIDE SEQUENCE [LARGE SCALE GENOMIC DNA]</scope>
    <source>
        <tissue evidence="4">Fresh leaf</tissue>
    </source>
</reference>
<feature type="compositionally biased region" description="Basic and acidic residues" evidence="2">
    <location>
        <begin position="96"/>
        <end position="106"/>
    </location>
</feature>
<keyword evidence="1" id="KW-0479">Metal-binding</keyword>
<gene>
    <name evidence="4" type="ORF">CDL15_Pgr013721</name>
    <name evidence="5" type="ORF">CRG98_012285</name>
</gene>
<dbReference type="STRING" id="22663.A0A218W102"/>
<accession>A0A218W102</accession>
<dbReference type="PROSITE" id="PS50157">
    <property type="entry name" value="ZINC_FINGER_C2H2_2"/>
    <property type="match status" value="1"/>
</dbReference>
<reference evidence="6" key="1">
    <citation type="journal article" date="2017" name="Plant J.">
        <title>The pomegranate (Punica granatum L.) genome and the genomics of punicalagin biosynthesis.</title>
        <authorList>
            <person name="Qin G."/>
            <person name="Xu C."/>
            <person name="Ming R."/>
            <person name="Tang H."/>
            <person name="Guyot R."/>
            <person name="Kramer E.M."/>
            <person name="Hu Y."/>
            <person name="Yi X."/>
            <person name="Qi Y."/>
            <person name="Xu X."/>
            <person name="Gao Z."/>
            <person name="Pan H."/>
            <person name="Jian J."/>
            <person name="Tian Y."/>
            <person name="Yue Z."/>
            <person name="Xu Y."/>
        </authorList>
    </citation>
    <scope>NUCLEOTIDE SEQUENCE [LARGE SCALE GENOMIC DNA]</scope>
    <source>
        <strain evidence="6">cv. Dabenzi</strain>
    </source>
</reference>
<dbReference type="InterPro" id="IPR013087">
    <property type="entry name" value="Znf_C2H2_type"/>
</dbReference>
<dbReference type="SUPFAM" id="SSF57667">
    <property type="entry name" value="beta-beta-alpha zinc fingers"/>
    <property type="match status" value="1"/>
</dbReference>
<evidence type="ECO:0000313" key="6">
    <source>
        <dbReference type="Proteomes" id="UP000197138"/>
    </source>
</evidence>
<sequence>MTHKQQGHTGPSAGGDDQGGEEGSPPCQASPRKDQASSDQGADDVPVPQPLLDTGESVGQQAQEIGGEGPSTGRGKKRGRLPKGKEVASEAAALMEAERPKKKVEFDAPEVPRPCSVCGKQFTSYKALFGHMRSHPDRLWRGAFPPPSASPPSSPGQDIVQQGEQLASSLLSIGQRMLEATNEASDETATTLCDQSTRGANPRGLDIDLNMPLDPIPSEPSSPVKEAGGNKEIDLNKEASDDSEGNNQ</sequence>